<dbReference type="EMBL" id="JARJCM010000116">
    <property type="protein sequence ID" value="KAJ7028090.1"/>
    <property type="molecule type" value="Genomic_DNA"/>
</dbReference>
<feature type="compositionally biased region" description="Low complexity" evidence="1">
    <location>
        <begin position="1"/>
        <end position="11"/>
    </location>
</feature>
<evidence type="ECO:0000256" key="1">
    <source>
        <dbReference type="SAM" id="MobiDB-lite"/>
    </source>
</evidence>
<evidence type="ECO:0000313" key="2">
    <source>
        <dbReference type="EMBL" id="KAJ7028090.1"/>
    </source>
</evidence>
<sequence>MRPRGARAAAEGGAGERRQRAARYGSGKGGRRCGDVYGVLVAAAPRGARDGGGRGAAKSGGVRRATAAGRAGDVGGTCMGSWWRQVCRRFSTGSAAGRARRRGAGAAKSGGGRGATAAGRAEDVGGTYGVLGGGRCAANPVLGALRGARDSGGGGGGKKRRCVACYGSRKGGWGHNRHSQASVAAGKGYRRQEAAQQEPGSAAGGIWPEGSAPIAAGLNGQEGGAGGRRAAFISGREAVCSRIKRRGGWRWMRTMLFAPPPSKSASEHINDAAECAPRPAPQKRVKPSAGPEAGPQWLLWGCIKEFGMVTSMFKPAIPLSSTPYWVGKKWNIILKGLKIAPAELYITFLLKIPENAWMLRGRGKPRKAKVTRVKKGHCEAVSKDIQRQNQKGQALVRRVTF</sequence>
<feature type="region of interest" description="Disordered" evidence="1">
    <location>
        <begin position="1"/>
        <end position="33"/>
    </location>
</feature>
<name>A0AAD6SL43_9AGAR</name>
<reference evidence="2" key="1">
    <citation type="submission" date="2023-03" db="EMBL/GenBank/DDBJ databases">
        <title>Massive genome expansion in bonnet fungi (Mycena s.s.) driven by repeated elements and novel gene families across ecological guilds.</title>
        <authorList>
            <consortium name="Lawrence Berkeley National Laboratory"/>
            <person name="Harder C.B."/>
            <person name="Miyauchi S."/>
            <person name="Viragh M."/>
            <person name="Kuo A."/>
            <person name="Thoen E."/>
            <person name="Andreopoulos B."/>
            <person name="Lu D."/>
            <person name="Skrede I."/>
            <person name="Drula E."/>
            <person name="Henrissat B."/>
            <person name="Morin E."/>
            <person name="Kohler A."/>
            <person name="Barry K."/>
            <person name="LaButti K."/>
            <person name="Morin E."/>
            <person name="Salamov A."/>
            <person name="Lipzen A."/>
            <person name="Mereny Z."/>
            <person name="Hegedus B."/>
            <person name="Baldrian P."/>
            <person name="Stursova M."/>
            <person name="Weitz H."/>
            <person name="Taylor A."/>
            <person name="Grigoriev I.V."/>
            <person name="Nagy L.G."/>
            <person name="Martin F."/>
            <person name="Kauserud H."/>
        </authorList>
    </citation>
    <scope>NUCLEOTIDE SEQUENCE</scope>
    <source>
        <strain evidence="2">CBHHK200</strain>
    </source>
</reference>
<feature type="region of interest" description="Disordered" evidence="1">
    <location>
        <begin position="94"/>
        <end position="119"/>
    </location>
</feature>
<dbReference type="Proteomes" id="UP001218188">
    <property type="component" value="Unassembled WGS sequence"/>
</dbReference>
<organism evidence="2 3">
    <name type="scientific">Mycena alexandri</name>
    <dbReference type="NCBI Taxonomy" id="1745969"/>
    <lineage>
        <taxon>Eukaryota</taxon>
        <taxon>Fungi</taxon>
        <taxon>Dikarya</taxon>
        <taxon>Basidiomycota</taxon>
        <taxon>Agaricomycotina</taxon>
        <taxon>Agaricomycetes</taxon>
        <taxon>Agaricomycetidae</taxon>
        <taxon>Agaricales</taxon>
        <taxon>Marasmiineae</taxon>
        <taxon>Mycenaceae</taxon>
        <taxon>Mycena</taxon>
    </lineage>
</organism>
<accession>A0AAD6SL43</accession>
<keyword evidence="3" id="KW-1185">Reference proteome</keyword>
<dbReference type="AlphaFoldDB" id="A0AAD6SL43"/>
<comment type="caution">
    <text evidence="2">The sequence shown here is derived from an EMBL/GenBank/DDBJ whole genome shotgun (WGS) entry which is preliminary data.</text>
</comment>
<evidence type="ECO:0000313" key="3">
    <source>
        <dbReference type="Proteomes" id="UP001218188"/>
    </source>
</evidence>
<protein>
    <submittedName>
        <fullName evidence="2">Uncharacterized protein</fullName>
    </submittedName>
</protein>
<feature type="region of interest" description="Disordered" evidence="1">
    <location>
        <begin position="171"/>
        <end position="220"/>
    </location>
</feature>
<proteinExistence type="predicted"/>
<gene>
    <name evidence="2" type="ORF">C8F04DRAFT_1188924</name>
</gene>